<feature type="non-terminal residue" evidence="2">
    <location>
        <position position="1"/>
    </location>
</feature>
<name>A0ABD0LQE3_9CAEN</name>
<dbReference type="Proteomes" id="UP001519460">
    <property type="component" value="Unassembled WGS sequence"/>
</dbReference>
<evidence type="ECO:0000313" key="3">
    <source>
        <dbReference type="Proteomes" id="UP001519460"/>
    </source>
</evidence>
<sequence>GPVGAPGDTRRKKTRASAQRRSPRPRALVEPFEFLTPPAVNIWQVRFIAGEFIEEAGSG</sequence>
<dbReference type="AlphaFoldDB" id="A0ABD0LQE3"/>
<evidence type="ECO:0000256" key="1">
    <source>
        <dbReference type="SAM" id="MobiDB-lite"/>
    </source>
</evidence>
<feature type="non-terminal residue" evidence="2">
    <location>
        <position position="59"/>
    </location>
</feature>
<comment type="caution">
    <text evidence="2">The sequence shown here is derived from an EMBL/GenBank/DDBJ whole genome shotgun (WGS) entry which is preliminary data.</text>
</comment>
<dbReference type="EMBL" id="JACVVK020000032">
    <property type="protein sequence ID" value="KAK7501297.1"/>
    <property type="molecule type" value="Genomic_DNA"/>
</dbReference>
<feature type="region of interest" description="Disordered" evidence="1">
    <location>
        <begin position="1"/>
        <end position="25"/>
    </location>
</feature>
<protein>
    <submittedName>
        <fullName evidence="2">Uncharacterized protein</fullName>
    </submittedName>
</protein>
<organism evidence="2 3">
    <name type="scientific">Batillaria attramentaria</name>
    <dbReference type="NCBI Taxonomy" id="370345"/>
    <lineage>
        <taxon>Eukaryota</taxon>
        <taxon>Metazoa</taxon>
        <taxon>Spiralia</taxon>
        <taxon>Lophotrochozoa</taxon>
        <taxon>Mollusca</taxon>
        <taxon>Gastropoda</taxon>
        <taxon>Caenogastropoda</taxon>
        <taxon>Sorbeoconcha</taxon>
        <taxon>Cerithioidea</taxon>
        <taxon>Batillariidae</taxon>
        <taxon>Batillaria</taxon>
    </lineage>
</organism>
<gene>
    <name evidence="2" type="ORF">BaRGS_00007422</name>
</gene>
<evidence type="ECO:0000313" key="2">
    <source>
        <dbReference type="EMBL" id="KAK7501297.1"/>
    </source>
</evidence>
<reference evidence="2 3" key="1">
    <citation type="journal article" date="2023" name="Sci. Data">
        <title>Genome assembly of the Korean intertidal mud-creeper Batillaria attramentaria.</title>
        <authorList>
            <person name="Patra A.K."/>
            <person name="Ho P.T."/>
            <person name="Jun S."/>
            <person name="Lee S.J."/>
            <person name="Kim Y."/>
            <person name="Won Y.J."/>
        </authorList>
    </citation>
    <scope>NUCLEOTIDE SEQUENCE [LARGE SCALE GENOMIC DNA]</scope>
    <source>
        <strain evidence="2">Wonlab-2016</strain>
    </source>
</reference>
<accession>A0ABD0LQE3</accession>
<keyword evidence="3" id="KW-1185">Reference proteome</keyword>
<proteinExistence type="predicted"/>